<reference evidence="2 3" key="1">
    <citation type="submission" date="2023-01" db="EMBL/GenBank/DDBJ databases">
        <authorList>
            <person name="Whitehead M."/>
        </authorList>
    </citation>
    <scope>NUCLEOTIDE SEQUENCE [LARGE SCALE GENOMIC DNA]</scope>
</reference>
<protein>
    <submittedName>
        <fullName evidence="2">Uncharacterized protein</fullName>
    </submittedName>
</protein>
<evidence type="ECO:0000313" key="3">
    <source>
        <dbReference type="Proteomes" id="UP001160148"/>
    </source>
</evidence>
<organism evidence="2 3">
    <name type="scientific">Macrosiphum euphorbiae</name>
    <name type="common">potato aphid</name>
    <dbReference type="NCBI Taxonomy" id="13131"/>
    <lineage>
        <taxon>Eukaryota</taxon>
        <taxon>Metazoa</taxon>
        <taxon>Ecdysozoa</taxon>
        <taxon>Arthropoda</taxon>
        <taxon>Hexapoda</taxon>
        <taxon>Insecta</taxon>
        <taxon>Pterygota</taxon>
        <taxon>Neoptera</taxon>
        <taxon>Paraneoptera</taxon>
        <taxon>Hemiptera</taxon>
        <taxon>Sternorrhyncha</taxon>
        <taxon>Aphidomorpha</taxon>
        <taxon>Aphidoidea</taxon>
        <taxon>Aphididae</taxon>
        <taxon>Macrosiphini</taxon>
        <taxon>Macrosiphum</taxon>
    </lineage>
</organism>
<proteinExistence type="predicted"/>
<dbReference type="EMBL" id="CARXXK010000004">
    <property type="protein sequence ID" value="CAI6365732.1"/>
    <property type="molecule type" value="Genomic_DNA"/>
</dbReference>
<gene>
    <name evidence="2" type="ORF">MEUPH1_LOCUS20410</name>
</gene>
<accession>A0AAV0XD10</accession>
<name>A0AAV0XD10_9HEMI</name>
<keyword evidence="3" id="KW-1185">Reference proteome</keyword>
<evidence type="ECO:0000256" key="1">
    <source>
        <dbReference type="SAM" id="MobiDB-lite"/>
    </source>
</evidence>
<feature type="region of interest" description="Disordered" evidence="1">
    <location>
        <begin position="1"/>
        <end position="53"/>
    </location>
</feature>
<sequence>MRRRAEAAAGGHVGGGSGVVHWTSCHPSIKGQNPVSSGPERASGLVKRSSHRDRGARFYEKKICENRNKIIFVVQ</sequence>
<dbReference type="Proteomes" id="UP001160148">
    <property type="component" value="Unassembled WGS sequence"/>
</dbReference>
<comment type="caution">
    <text evidence="2">The sequence shown here is derived from an EMBL/GenBank/DDBJ whole genome shotgun (WGS) entry which is preliminary data.</text>
</comment>
<evidence type="ECO:0000313" key="2">
    <source>
        <dbReference type="EMBL" id="CAI6365732.1"/>
    </source>
</evidence>
<dbReference type="AlphaFoldDB" id="A0AAV0XD10"/>